<keyword evidence="5" id="KW-1185">Reference proteome</keyword>
<proteinExistence type="predicted"/>
<evidence type="ECO:0000259" key="3">
    <source>
        <dbReference type="Pfam" id="PF04352"/>
    </source>
</evidence>
<dbReference type="Gene3D" id="1.10.1710.10">
    <property type="entry name" value="ProQ/FinO domain"/>
    <property type="match status" value="1"/>
</dbReference>
<evidence type="ECO:0000313" key="4">
    <source>
        <dbReference type="EMBL" id="PWQ92969.1"/>
    </source>
</evidence>
<organism evidence="4 5">
    <name type="scientific">Leucothrix arctica</name>
    <dbReference type="NCBI Taxonomy" id="1481894"/>
    <lineage>
        <taxon>Bacteria</taxon>
        <taxon>Pseudomonadati</taxon>
        <taxon>Pseudomonadota</taxon>
        <taxon>Gammaproteobacteria</taxon>
        <taxon>Thiotrichales</taxon>
        <taxon>Thiotrichaceae</taxon>
        <taxon>Leucothrix</taxon>
    </lineage>
</organism>
<evidence type="ECO:0000256" key="1">
    <source>
        <dbReference type="ARBA" id="ARBA00022884"/>
    </source>
</evidence>
<dbReference type="OrthoDB" id="5625001at2"/>
<feature type="region of interest" description="Disordered" evidence="2">
    <location>
        <begin position="139"/>
        <end position="164"/>
    </location>
</feature>
<dbReference type="GO" id="GO:0003723">
    <property type="term" value="F:RNA binding"/>
    <property type="evidence" value="ECO:0007669"/>
    <property type="project" value="UniProtKB-KW"/>
</dbReference>
<sequence>MTEDGVPRKKLSLKRKVKPKTAETVENTEVKSDEVKEFVRGRKRVLKMQSASEKKAIKDSHLSPAERQSRELKRLLAETFSVWRRRRPLARGIDDQIAEVIAEKKLEISKRAIKKLLHRHTNHKSYLANVARGGKRFMLDGTEDGDVQQTEREHARRTMDGAGD</sequence>
<dbReference type="InterPro" id="IPR036442">
    <property type="entry name" value="ProQ/FinO_sf"/>
</dbReference>
<reference evidence="4 5" key="1">
    <citation type="submission" date="2018-05" db="EMBL/GenBank/DDBJ databases">
        <title>Leucothrix arctica sp. nov., isolated from Arctic seawater.</title>
        <authorList>
            <person name="Choi A."/>
            <person name="Baek K."/>
        </authorList>
    </citation>
    <scope>NUCLEOTIDE SEQUENCE [LARGE SCALE GENOMIC DNA]</scope>
    <source>
        <strain evidence="4 5">IMCC9719</strain>
    </source>
</reference>
<feature type="compositionally biased region" description="Basic and acidic residues" evidence="2">
    <location>
        <begin position="149"/>
        <end position="164"/>
    </location>
</feature>
<evidence type="ECO:0000256" key="2">
    <source>
        <dbReference type="SAM" id="MobiDB-lite"/>
    </source>
</evidence>
<gene>
    <name evidence="4" type="ORF">DKT75_21540</name>
</gene>
<dbReference type="InterPro" id="IPR016103">
    <property type="entry name" value="ProQ/FinO"/>
</dbReference>
<feature type="region of interest" description="Disordered" evidence="2">
    <location>
        <begin position="1"/>
        <end position="24"/>
    </location>
</feature>
<dbReference type="Proteomes" id="UP000245506">
    <property type="component" value="Unassembled WGS sequence"/>
</dbReference>
<dbReference type="SUPFAM" id="SSF48657">
    <property type="entry name" value="FinO-like"/>
    <property type="match status" value="1"/>
</dbReference>
<feature type="domain" description="ProQ/FinO" evidence="3">
    <location>
        <begin position="71"/>
        <end position="159"/>
    </location>
</feature>
<evidence type="ECO:0000313" key="5">
    <source>
        <dbReference type="Proteomes" id="UP000245506"/>
    </source>
</evidence>
<feature type="compositionally biased region" description="Basic residues" evidence="2">
    <location>
        <begin position="8"/>
        <end position="19"/>
    </location>
</feature>
<accession>A0A317C3W4</accession>
<dbReference type="EMBL" id="QGKL01000044">
    <property type="protein sequence ID" value="PWQ92969.1"/>
    <property type="molecule type" value="Genomic_DNA"/>
</dbReference>
<protein>
    <recommendedName>
        <fullName evidence="3">ProQ/FinO domain-containing protein</fullName>
    </recommendedName>
</protein>
<dbReference type="AlphaFoldDB" id="A0A317C3W4"/>
<keyword evidence="1" id="KW-0694">RNA-binding</keyword>
<name>A0A317C3W4_9GAMM</name>
<dbReference type="RefSeq" id="WP_109826964.1">
    <property type="nucleotide sequence ID" value="NZ_QGKL01000044.1"/>
</dbReference>
<dbReference type="Pfam" id="PF04352">
    <property type="entry name" value="ProQ"/>
    <property type="match status" value="1"/>
</dbReference>
<comment type="caution">
    <text evidence="4">The sequence shown here is derived from an EMBL/GenBank/DDBJ whole genome shotgun (WGS) entry which is preliminary data.</text>
</comment>